<dbReference type="GO" id="GO:0016020">
    <property type="term" value="C:membrane"/>
    <property type="evidence" value="ECO:0007669"/>
    <property type="project" value="GOC"/>
</dbReference>
<dbReference type="PANTHER" id="PTHR14859:SF15">
    <property type="entry name" value="ENDONUCLEASE_EXONUCLEASE_PHOSPHATASE DOMAIN-CONTAINING PROTEIN"/>
    <property type="match status" value="1"/>
</dbReference>
<organism evidence="3 4">
    <name type="scientific">Lentiprolixibacter aurantiacus</name>
    <dbReference type="NCBI Taxonomy" id="2993939"/>
    <lineage>
        <taxon>Bacteria</taxon>
        <taxon>Pseudomonadati</taxon>
        <taxon>Bacteroidota</taxon>
        <taxon>Flavobacteriia</taxon>
        <taxon>Flavobacteriales</taxon>
        <taxon>Flavobacteriaceae</taxon>
        <taxon>Lentiprolixibacter</taxon>
    </lineage>
</organism>
<dbReference type="GO" id="GO:0006506">
    <property type="term" value="P:GPI anchor biosynthetic process"/>
    <property type="evidence" value="ECO:0007669"/>
    <property type="project" value="TreeGrafter"/>
</dbReference>
<keyword evidence="3" id="KW-0378">Hydrolase</keyword>
<name>A0AAE3MP45_9FLAO</name>
<keyword evidence="1" id="KW-0812">Transmembrane</keyword>
<dbReference type="InterPro" id="IPR051916">
    <property type="entry name" value="GPI-anchor_lipid_remodeler"/>
</dbReference>
<keyword evidence="1" id="KW-0472">Membrane</keyword>
<keyword evidence="3" id="KW-0540">Nuclease</keyword>
<sequence length="343" mass="39343">MRLASGIRKFFVLLNVAAAFTLLLACYNAYKPIPSLPLVDVIGILVPPLMIINLLFLVFWIWIKKQFALISAISLLVGFWCFGSIYEIQFLKPDLSEKDLSIFSYNVQGFKYWAGKEASGIVSIDILEFISEQDPDVVCFQEYKPVRPELIASYPFRYYTPHGTGRTSQAILSKYPIANGGSLNFPNSGNNAIYADVAYGKDTIRIYNVHLQSYWIYSFRSLIKRNAGKDFMKRLQHTAAKHREQAVILENHRKSSNHPVVYAGDFNQPPYSPSFRRLSEDMKDSFREEGGGWGTTFKRNYISARIDFILADDQAFEVIDHQNFNIRKSDHLPVMARLKYRSN</sequence>
<protein>
    <submittedName>
        <fullName evidence="3">Endonuclease/exonuclease/phosphatase family protein</fullName>
    </submittedName>
</protein>
<dbReference type="AlphaFoldDB" id="A0AAE3MP45"/>
<feature type="transmembrane region" description="Helical" evidence="1">
    <location>
        <begin position="67"/>
        <end position="86"/>
    </location>
</feature>
<feature type="domain" description="Endonuclease/exonuclease/phosphatase" evidence="2">
    <location>
        <begin position="104"/>
        <end position="331"/>
    </location>
</feature>
<dbReference type="CDD" id="cd09084">
    <property type="entry name" value="EEP-2"/>
    <property type="match status" value="1"/>
</dbReference>
<evidence type="ECO:0000313" key="3">
    <source>
        <dbReference type="EMBL" id="MCX2720412.1"/>
    </source>
</evidence>
<dbReference type="Gene3D" id="3.60.10.10">
    <property type="entry name" value="Endonuclease/exonuclease/phosphatase"/>
    <property type="match status" value="1"/>
</dbReference>
<dbReference type="Pfam" id="PF03372">
    <property type="entry name" value="Exo_endo_phos"/>
    <property type="match status" value="1"/>
</dbReference>
<feature type="transmembrane region" description="Helical" evidence="1">
    <location>
        <begin position="12"/>
        <end position="30"/>
    </location>
</feature>
<proteinExistence type="predicted"/>
<dbReference type="PANTHER" id="PTHR14859">
    <property type="entry name" value="CALCOFLUOR WHITE HYPERSENSITIVE PROTEIN PRECURSOR"/>
    <property type="match status" value="1"/>
</dbReference>
<comment type="caution">
    <text evidence="3">The sequence shown here is derived from an EMBL/GenBank/DDBJ whole genome shotgun (WGS) entry which is preliminary data.</text>
</comment>
<feature type="transmembrane region" description="Helical" evidence="1">
    <location>
        <begin position="42"/>
        <end position="62"/>
    </location>
</feature>
<reference evidence="3" key="1">
    <citation type="submission" date="2022-11" db="EMBL/GenBank/DDBJ databases">
        <title>The characterization of three novel Bacteroidetes species and genomic analysis of their roles in tidal elemental geochemical cycles.</title>
        <authorList>
            <person name="Ma K.-J."/>
        </authorList>
    </citation>
    <scope>NUCLEOTIDE SEQUENCE</scope>
    <source>
        <strain evidence="3">M415</strain>
    </source>
</reference>
<dbReference type="GO" id="GO:0004519">
    <property type="term" value="F:endonuclease activity"/>
    <property type="evidence" value="ECO:0007669"/>
    <property type="project" value="UniProtKB-KW"/>
</dbReference>
<keyword evidence="4" id="KW-1185">Reference proteome</keyword>
<dbReference type="InterPro" id="IPR036691">
    <property type="entry name" value="Endo/exonu/phosph_ase_sf"/>
</dbReference>
<keyword evidence="1" id="KW-1133">Transmembrane helix</keyword>
<dbReference type="InterPro" id="IPR005135">
    <property type="entry name" value="Endo/exonuclease/phosphatase"/>
</dbReference>
<accession>A0AAE3MP45</accession>
<dbReference type="EMBL" id="JAPFQP010000004">
    <property type="protein sequence ID" value="MCX2720412.1"/>
    <property type="molecule type" value="Genomic_DNA"/>
</dbReference>
<evidence type="ECO:0000256" key="1">
    <source>
        <dbReference type="SAM" id="Phobius"/>
    </source>
</evidence>
<dbReference type="Proteomes" id="UP001207116">
    <property type="component" value="Unassembled WGS sequence"/>
</dbReference>
<evidence type="ECO:0000313" key="4">
    <source>
        <dbReference type="Proteomes" id="UP001207116"/>
    </source>
</evidence>
<dbReference type="PROSITE" id="PS51257">
    <property type="entry name" value="PROKAR_LIPOPROTEIN"/>
    <property type="match status" value="1"/>
</dbReference>
<dbReference type="RefSeq" id="WP_266014511.1">
    <property type="nucleotide sequence ID" value="NZ_JAPFQP010000004.1"/>
</dbReference>
<evidence type="ECO:0000259" key="2">
    <source>
        <dbReference type="Pfam" id="PF03372"/>
    </source>
</evidence>
<gene>
    <name evidence="3" type="ORF">OO016_12425</name>
</gene>
<keyword evidence="3" id="KW-0255">Endonuclease</keyword>
<dbReference type="SUPFAM" id="SSF56219">
    <property type="entry name" value="DNase I-like"/>
    <property type="match status" value="1"/>
</dbReference>